<protein>
    <recommendedName>
        <fullName evidence="6">Transcriptional activator HAP2</fullName>
    </recommendedName>
</protein>
<comment type="function">
    <text evidence="6">Component of the sequence-specific heterotrimeric transcription factor (NF-Y) which specifically recognizes a 5'-CCAAT-3' box motif found in the promoters of its target genes.</text>
</comment>
<dbReference type="GO" id="GO:0003677">
    <property type="term" value="F:DNA binding"/>
    <property type="evidence" value="ECO:0007669"/>
    <property type="project" value="UniProtKB-KW"/>
</dbReference>
<dbReference type="SMART" id="SM00521">
    <property type="entry name" value="CBF"/>
    <property type="match status" value="1"/>
</dbReference>
<name>A0A9W8IBH1_9FUNG</name>
<keyword evidence="9" id="KW-1185">Reference proteome</keyword>
<gene>
    <name evidence="8" type="primary">HAP2_1</name>
    <name evidence="8" type="ORF">IWW36_001483</name>
</gene>
<keyword evidence="3 6" id="KW-0238">DNA-binding</keyword>
<keyword evidence="2 6" id="KW-0805">Transcription regulation</keyword>
<evidence type="ECO:0000256" key="6">
    <source>
        <dbReference type="RuleBase" id="RU367155"/>
    </source>
</evidence>
<dbReference type="GO" id="GO:0003700">
    <property type="term" value="F:DNA-binding transcription factor activity"/>
    <property type="evidence" value="ECO:0007669"/>
    <property type="project" value="UniProtKB-UniRule"/>
</dbReference>
<comment type="similarity">
    <text evidence="6">Belongs to the NFYA/HAP2 subunit family.</text>
</comment>
<dbReference type="PRINTS" id="PR00616">
    <property type="entry name" value="CCAATSUBUNTB"/>
</dbReference>
<dbReference type="Pfam" id="PF02045">
    <property type="entry name" value="CBFB_NFYA"/>
    <property type="match status" value="1"/>
</dbReference>
<proteinExistence type="inferred from homology"/>
<dbReference type="InterPro" id="IPR001289">
    <property type="entry name" value="NFYA"/>
</dbReference>
<dbReference type="PROSITE" id="PS51152">
    <property type="entry name" value="NFYA_HAP2_2"/>
    <property type="match status" value="1"/>
</dbReference>
<feature type="compositionally biased region" description="Pro residues" evidence="7">
    <location>
        <begin position="140"/>
        <end position="151"/>
    </location>
</feature>
<comment type="caution">
    <text evidence="8">The sequence shown here is derived from an EMBL/GenBank/DDBJ whole genome shotgun (WGS) entry which is preliminary data.</text>
</comment>
<evidence type="ECO:0000256" key="5">
    <source>
        <dbReference type="ARBA" id="ARBA00023242"/>
    </source>
</evidence>
<dbReference type="OrthoDB" id="1097733at2759"/>
<comment type="subcellular location">
    <subcellularLocation>
        <location evidence="1 6">Nucleus</location>
    </subcellularLocation>
</comment>
<evidence type="ECO:0000256" key="1">
    <source>
        <dbReference type="ARBA" id="ARBA00004123"/>
    </source>
</evidence>
<comment type="subunit">
    <text evidence="6">Heterotrimer.</text>
</comment>
<evidence type="ECO:0000256" key="4">
    <source>
        <dbReference type="ARBA" id="ARBA00023163"/>
    </source>
</evidence>
<keyword evidence="4 6" id="KW-0804">Transcription</keyword>
<evidence type="ECO:0000256" key="3">
    <source>
        <dbReference type="ARBA" id="ARBA00023125"/>
    </source>
</evidence>
<sequence>MMHDQLSYSLGGAAQVGSNTVTISSYSQSPIVAADHNLLLSSQQQQQAAGQPHTLSPGISVNSPMVSVPPTSTAAHQMMFGNMGAFNEAAMLQQLQQQAASPQVPQSVKYEDMPLQQQLQLGNNAMGFDMGAYRPEAAPQQPPEHLPPQPLPSSGAENTEDHVFVNAKQYHRILKRREARARLLAEHKLQAKRKPYLHESRHRHAMRRPRGPGGRFLTAAEIAKLEAQGELSQSKDEPRS</sequence>
<evidence type="ECO:0000256" key="7">
    <source>
        <dbReference type="SAM" id="MobiDB-lite"/>
    </source>
</evidence>
<dbReference type="PANTHER" id="PTHR12632">
    <property type="entry name" value="TRANSCRIPTION FACTOR NF-Y ALPHA-RELATED"/>
    <property type="match status" value="1"/>
</dbReference>
<dbReference type="EMBL" id="JANBUW010000020">
    <property type="protein sequence ID" value="KAJ2850959.1"/>
    <property type="molecule type" value="Genomic_DNA"/>
</dbReference>
<feature type="region of interest" description="Disordered" evidence="7">
    <location>
        <begin position="42"/>
        <end position="61"/>
    </location>
</feature>
<keyword evidence="5 6" id="KW-0539">Nucleus</keyword>
<dbReference type="Gene3D" id="6.10.250.2430">
    <property type="match status" value="1"/>
</dbReference>
<dbReference type="Proteomes" id="UP001139887">
    <property type="component" value="Unassembled WGS sequence"/>
</dbReference>
<evidence type="ECO:0000313" key="8">
    <source>
        <dbReference type="EMBL" id="KAJ2850959.1"/>
    </source>
</evidence>
<feature type="region of interest" description="Disordered" evidence="7">
    <location>
        <begin position="133"/>
        <end position="158"/>
    </location>
</feature>
<accession>A0A9W8IBH1</accession>
<dbReference type="GO" id="GO:0005634">
    <property type="term" value="C:nucleus"/>
    <property type="evidence" value="ECO:0007669"/>
    <property type="project" value="UniProtKB-SubCell"/>
</dbReference>
<organism evidence="8 9">
    <name type="scientific">Coemansia brasiliensis</name>
    <dbReference type="NCBI Taxonomy" id="2650707"/>
    <lineage>
        <taxon>Eukaryota</taxon>
        <taxon>Fungi</taxon>
        <taxon>Fungi incertae sedis</taxon>
        <taxon>Zoopagomycota</taxon>
        <taxon>Kickxellomycotina</taxon>
        <taxon>Kickxellomycetes</taxon>
        <taxon>Kickxellales</taxon>
        <taxon>Kickxellaceae</taxon>
        <taxon>Coemansia</taxon>
    </lineage>
</organism>
<feature type="compositionally biased region" description="Basic residues" evidence="7">
    <location>
        <begin position="191"/>
        <end position="210"/>
    </location>
</feature>
<feature type="region of interest" description="Disordered" evidence="7">
    <location>
        <begin position="191"/>
        <end position="214"/>
    </location>
</feature>
<evidence type="ECO:0000256" key="2">
    <source>
        <dbReference type="ARBA" id="ARBA00023015"/>
    </source>
</evidence>
<evidence type="ECO:0000313" key="9">
    <source>
        <dbReference type="Proteomes" id="UP001139887"/>
    </source>
</evidence>
<dbReference type="AlphaFoldDB" id="A0A9W8IBH1"/>
<reference evidence="8" key="1">
    <citation type="submission" date="2022-07" db="EMBL/GenBank/DDBJ databases">
        <title>Phylogenomic reconstructions and comparative analyses of Kickxellomycotina fungi.</title>
        <authorList>
            <person name="Reynolds N.K."/>
            <person name="Stajich J.E."/>
            <person name="Barry K."/>
            <person name="Grigoriev I.V."/>
            <person name="Crous P."/>
            <person name="Smith M.E."/>
        </authorList>
    </citation>
    <scope>NUCLEOTIDE SEQUENCE</scope>
    <source>
        <strain evidence="8">NRRL 1566</strain>
    </source>
</reference>